<dbReference type="Proteomes" id="UP001162131">
    <property type="component" value="Unassembled WGS sequence"/>
</dbReference>
<organism evidence="1 2">
    <name type="scientific">Blepharisma stoltei</name>
    <dbReference type="NCBI Taxonomy" id="1481888"/>
    <lineage>
        <taxon>Eukaryota</taxon>
        <taxon>Sar</taxon>
        <taxon>Alveolata</taxon>
        <taxon>Ciliophora</taxon>
        <taxon>Postciliodesmatophora</taxon>
        <taxon>Heterotrichea</taxon>
        <taxon>Heterotrichida</taxon>
        <taxon>Blepharismidae</taxon>
        <taxon>Blepharisma</taxon>
    </lineage>
</organism>
<name>A0AAU9J3Q1_9CILI</name>
<evidence type="ECO:0000313" key="2">
    <source>
        <dbReference type="Proteomes" id="UP001162131"/>
    </source>
</evidence>
<gene>
    <name evidence="1" type="ORF">BSTOLATCC_MIC13068</name>
</gene>
<protein>
    <submittedName>
        <fullName evidence="1">Uncharacterized protein</fullName>
    </submittedName>
</protein>
<dbReference type="AlphaFoldDB" id="A0AAU9J3Q1"/>
<dbReference type="EMBL" id="CAJZBQ010000013">
    <property type="protein sequence ID" value="CAG9315294.1"/>
    <property type="molecule type" value="Genomic_DNA"/>
</dbReference>
<keyword evidence="2" id="KW-1185">Reference proteome</keyword>
<comment type="caution">
    <text evidence="1">The sequence shown here is derived from an EMBL/GenBank/DDBJ whole genome shotgun (WGS) entry which is preliminary data.</text>
</comment>
<accession>A0AAU9J3Q1</accession>
<evidence type="ECO:0000313" key="1">
    <source>
        <dbReference type="EMBL" id="CAG9315294.1"/>
    </source>
</evidence>
<reference evidence="1" key="1">
    <citation type="submission" date="2021-09" db="EMBL/GenBank/DDBJ databases">
        <authorList>
            <consortium name="AG Swart"/>
            <person name="Singh M."/>
            <person name="Singh A."/>
            <person name="Seah K."/>
            <person name="Emmerich C."/>
        </authorList>
    </citation>
    <scope>NUCLEOTIDE SEQUENCE</scope>
    <source>
        <strain evidence="1">ATCC30299</strain>
    </source>
</reference>
<sequence length="180" mass="20432">MDAGSLYRTFMPKYTHYSNDGNGRDKYISVNNGGFINSGPSSPSGFKSSNPSPNRRFFSPAPRLASPVFKYHSDGSGRDFYIARDSGGLHAAYVPGVERNIFTSTLRKHPRLRNLSSDSFMKMTYNYRSQKSRQCMREKQKIARNAVNRLYHTNSGSQNISIQDLKHKRPCSISFVQTMK</sequence>
<proteinExistence type="predicted"/>